<comment type="caution">
    <text evidence="2">The sequence shown here is derived from an EMBL/GenBank/DDBJ whole genome shotgun (WGS) entry which is preliminary data.</text>
</comment>
<dbReference type="EMBL" id="VCAO01000002">
    <property type="protein sequence ID" value="TMM49014.1"/>
    <property type="molecule type" value="Genomic_DNA"/>
</dbReference>
<evidence type="ECO:0000313" key="2">
    <source>
        <dbReference type="EMBL" id="TMM49014.1"/>
    </source>
</evidence>
<dbReference type="AlphaFoldDB" id="A0A5S3P983"/>
<gene>
    <name evidence="2" type="ORF">FEV51_06465</name>
</gene>
<accession>A0A5S3P983</accession>
<name>A0A5S3P983_9SPHN</name>
<proteinExistence type="predicted"/>
<evidence type="ECO:0000313" key="3">
    <source>
        <dbReference type="Proteomes" id="UP000309668"/>
    </source>
</evidence>
<dbReference type="RefSeq" id="WP_138617098.1">
    <property type="nucleotide sequence ID" value="NZ_VCAO01000002.1"/>
</dbReference>
<sequence>MKFMFIPILAAVAISLPGTTEQGVRAADVTLQSGAPDAGNKPDEPVIDSDSPGALDPKDAWSCELILPEYRAWLDEGNDPADWKFVGKTFRDVRDSATYTWLDWIDWINENDCVEGGLVKPEIAPLAAFSILPALLTTAPVASALALNNDSPG</sequence>
<dbReference type="Proteomes" id="UP000309668">
    <property type="component" value="Unassembled WGS sequence"/>
</dbReference>
<reference evidence="2 3" key="1">
    <citation type="submission" date="2019-05" db="EMBL/GenBank/DDBJ databases">
        <title>Erythrobacter marisflavi sp. nov., isolated from isolated from water of an estuary environment.</title>
        <authorList>
            <person name="Yoon J.-H."/>
        </authorList>
    </citation>
    <scope>NUCLEOTIDE SEQUENCE [LARGE SCALE GENOMIC DNA]</scope>
    <source>
        <strain evidence="2 3">KEM-5</strain>
    </source>
</reference>
<feature type="region of interest" description="Disordered" evidence="1">
    <location>
        <begin position="32"/>
        <end position="54"/>
    </location>
</feature>
<evidence type="ECO:0000256" key="1">
    <source>
        <dbReference type="SAM" id="MobiDB-lite"/>
    </source>
</evidence>
<dbReference type="OrthoDB" id="7407533at2"/>
<keyword evidence="3" id="KW-1185">Reference proteome</keyword>
<protein>
    <submittedName>
        <fullName evidence="2">Uncharacterized protein</fullName>
    </submittedName>
</protein>
<organism evidence="2 3">
    <name type="scientific">Qipengyuania marisflavi</name>
    <dbReference type="NCBI Taxonomy" id="2486356"/>
    <lineage>
        <taxon>Bacteria</taxon>
        <taxon>Pseudomonadati</taxon>
        <taxon>Pseudomonadota</taxon>
        <taxon>Alphaproteobacteria</taxon>
        <taxon>Sphingomonadales</taxon>
        <taxon>Erythrobacteraceae</taxon>
        <taxon>Qipengyuania</taxon>
    </lineage>
</organism>